<organism evidence="17 18">
    <name type="scientific">Leptolyngbya boryana NIES-2135</name>
    <dbReference type="NCBI Taxonomy" id="1973484"/>
    <lineage>
        <taxon>Bacteria</taxon>
        <taxon>Bacillati</taxon>
        <taxon>Cyanobacteriota</taxon>
        <taxon>Cyanophyceae</taxon>
        <taxon>Leptolyngbyales</taxon>
        <taxon>Leptolyngbyaceae</taxon>
        <taxon>Leptolyngbya group</taxon>
        <taxon>Leptolyngbya</taxon>
    </lineage>
</organism>
<evidence type="ECO:0000313" key="18">
    <source>
        <dbReference type="Proteomes" id="UP000217895"/>
    </source>
</evidence>
<dbReference type="GO" id="GO:0005737">
    <property type="term" value="C:cytoplasm"/>
    <property type="evidence" value="ECO:0007669"/>
    <property type="project" value="TreeGrafter"/>
</dbReference>
<dbReference type="GO" id="GO:0050660">
    <property type="term" value="F:flavin adenine dinucleotide binding"/>
    <property type="evidence" value="ECO:0007669"/>
    <property type="project" value="InterPro"/>
</dbReference>
<evidence type="ECO:0000256" key="9">
    <source>
        <dbReference type="ARBA" id="ARBA00023002"/>
    </source>
</evidence>
<evidence type="ECO:0000259" key="15">
    <source>
        <dbReference type="Pfam" id="PF02771"/>
    </source>
</evidence>
<feature type="transmembrane region" description="Helical" evidence="12">
    <location>
        <begin position="270"/>
        <end position="287"/>
    </location>
</feature>
<accession>A0A1Z4JQX4</accession>
<comment type="cofactor">
    <cofactor evidence="1">
        <name>FAD</name>
        <dbReference type="ChEBI" id="CHEBI:57692"/>
    </cofactor>
</comment>
<dbReference type="SUPFAM" id="SSF47203">
    <property type="entry name" value="Acyl-CoA dehydrogenase C-terminal domain-like"/>
    <property type="match status" value="1"/>
</dbReference>
<dbReference type="InterPro" id="IPR037069">
    <property type="entry name" value="AcylCoA_DH/ox_N_sf"/>
</dbReference>
<comment type="catalytic activity">
    <reaction evidence="11">
        <text>a long-chain 2,3-saturated fatty acyl-CoA + oxidized [electron-transfer flavoprotein] + H(+) = a long-chain (2E)-enoyl-CoA + reduced [electron-transfer flavoprotein]</text>
        <dbReference type="Rhea" id="RHEA:17721"/>
        <dbReference type="Rhea" id="RHEA-COMP:10685"/>
        <dbReference type="Rhea" id="RHEA-COMP:10686"/>
        <dbReference type="ChEBI" id="CHEBI:15378"/>
        <dbReference type="ChEBI" id="CHEBI:57692"/>
        <dbReference type="ChEBI" id="CHEBI:58307"/>
        <dbReference type="ChEBI" id="CHEBI:83721"/>
        <dbReference type="ChEBI" id="CHEBI:83727"/>
        <dbReference type="EC" id="1.3.8.8"/>
    </reaction>
</comment>
<evidence type="ECO:0000256" key="4">
    <source>
        <dbReference type="ARBA" id="ARBA00012033"/>
    </source>
</evidence>
<dbReference type="InterPro" id="IPR009100">
    <property type="entry name" value="AcylCoA_DH/oxidase_NM_dom_sf"/>
</dbReference>
<dbReference type="Pfam" id="PF00441">
    <property type="entry name" value="Acyl-CoA_dh_1"/>
    <property type="match status" value="1"/>
</dbReference>
<evidence type="ECO:0000259" key="13">
    <source>
        <dbReference type="Pfam" id="PF00441"/>
    </source>
</evidence>
<dbReference type="InterPro" id="IPR050741">
    <property type="entry name" value="Acyl-CoA_dehydrogenase"/>
</dbReference>
<name>A0A1Z4JQX4_LEPBY</name>
<dbReference type="GO" id="GO:0033539">
    <property type="term" value="P:fatty acid beta-oxidation using acyl-CoA dehydrogenase"/>
    <property type="evidence" value="ECO:0007669"/>
    <property type="project" value="InterPro"/>
</dbReference>
<dbReference type="InterPro" id="IPR006089">
    <property type="entry name" value="Acyl-CoA_DH_CS"/>
</dbReference>
<dbReference type="Proteomes" id="UP000217895">
    <property type="component" value="Chromosome"/>
</dbReference>
<evidence type="ECO:0000256" key="11">
    <source>
        <dbReference type="ARBA" id="ARBA00049247"/>
    </source>
</evidence>
<dbReference type="Gene3D" id="1.20.140.10">
    <property type="entry name" value="Butyryl-CoA Dehydrogenase, subunit A, domain 3"/>
    <property type="match status" value="1"/>
</dbReference>
<sequence>MLLLLQLTILSLVLLTLGFIGVSLWIWLIYGAIVLFTLQSPIWLWSLYAAIGLVLAIPQIRRQVLTKPIMKVIRVPKISETERAAINAGTVWVEGEFFSGVPDFERMNQAAYPEVTPELQTFLDEQVEQVCRMATDWEIQRHKDLPIEVWQYLKQERFFGMMIPVEYGGLGFSNFAYSTVMAKLASRSFIHTATVGVTNSLGPAKLLLNYGTSEQKEYYLPRLASGEEIPCFALTEPTAGSDAASITAKGIVFRDDDGKLMVRLNFRKRYITLGAIATLIGLAFKLYDPDNLLGKGEDVGITCILIPANTEGMILGKRHDPMGVPFYNSPVEGQDVVVSVDQIIGGVEQAGQGWKMLMQALAAGRGISFPASCTGVAKLVARVTGAYAKVRQQFGSSIGRFEGIEEPLARIGGLTYVLDAARIYTVGAVDAGEKPAVVSAIAKYQFTETTRKLVNDGMDILGGSGICRGPRNLLANFYTAMPIPITVEGSNILTRTLMIFGQGVMRCHPYLYAEVMAIETGDAIAFDQALWKHIGSIFRNTFRTLLLSLSRGYLASVPGNKSTKRYYQKLAWSSAMFAFLTDFLLIRFGGALKRQEKLTGRLADWLSWMYLSIATLRRFGAEGYKAEDLIFVQWAMNYSFAQMQQALEGILVNLPIPSIAKSILLSLVRINPLGTLPTDTQGSRVAQALQTTGEEREHLTSGIYLPKHPDEALGRLEQALKLCEQAEAVMSKVKQAIRAGQLPQGKVETSIEAALKTEVITKAEADLLRAAESARFDAIQVDAFTLQEYQGNGLQVPQFSTILAQKNVT</sequence>
<feature type="domain" description="Acyl-CoA dehydrogenase/oxidase N-terminal" evidence="15">
    <location>
        <begin position="120"/>
        <end position="227"/>
    </location>
</feature>
<protein>
    <recommendedName>
        <fullName evidence="6">Acyl-coenzyme A dehydrogenase</fullName>
        <ecNumber evidence="4">1.3.8.7</ecNumber>
        <ecNumber evidence="5">1.3.8.8</ecNumber>
    </recommendedName>
</protein>
<keyword evidence="8" id="KW-0274">FAD</keyword>
<dbReference type="FunFam" id="1.20.140.10:FF:000009">
    <property type="entry name" value="Acyl-CoA dehydrogenase"/>
    <property type="match status" value="1"/>
</dbReference>
<dbReference type="PANTHER" id="PTHR48083:SF33">
    <property type="entry name" value="ACYL-COENZYME A DEHYDROGENASE"/>
    <property type="match status" value="1"/>
</dbReference>
<keyword evidence="12" id="KW-0812">Transmembrane</keyword>
<evidence type="ECO:0000256" key="8">
    <source>
        <dbReference type="ARBA" id="ARBA00022827"/>
    </source>
</evidence>
<dbReference type="AlphaFoldDB" id="A0A1Z4JQX4"/>
<dbReference type="InterPro" id="IPR046373">
    <property type="entry name" value="Acyl-CoA_Oxase/DH_mid-dom_sf"/>
</dbReference>
<keyword evidence="12" id="KW-1133">Transmembrane helix</keyword>
<dbReference type="GO" id="GO:0004466">
    <property type="term" value="F:long-chain fatty acyl-CoA dehydrogenase activity"/>
    <property type="evidence" value="ECO:0007669"/>
    <property type="project" value="UniProtKB-EC"/>
</dbReference>
<dbReference type="Gene3D" id="1.10.540.10">
    <property type="entry name" value="Acyl-CoA dehydrogenase/oxidase, N-terminal domain"/>
    <property type="match status" value="1"/>
</dbReference>
<evidence type="ECO:0000256" key="6">
    <source>
        <dbReference type="ARBA" id="ARBA00020144"/>
    </source>
</evidence>
<feature type="transmembrane region" description="Helical" evidence="12">
    <location>
        <begin position="42"/>
        <end position="60"/>
    </location>
</feature>
<dbReference type="InterPro" id="IPR006091">
    <property type="entry name" value="Acyl-CoA_Oxase/DH_mid-dom"/>
</dbReference>
<feature type="transmembrane region" description="Helical" evidence="12">
    <location>
        <begin position="12"/>
        <end position="36"/>
    </location>
</feature>
<evidence type="ECO:0000259" key="14">
    <source>
        <dbReference type="Pfam" id="PF02770"/>
    </source>
</evidence>
<dbReference type="InterPro" id="IPR013786">
    <property type="entry name" value="AcylCoA_DH/ox_N"/>
</dbReference>
<dbReference type="InterPro" id="IPR009075">
    <property type="entry name" value="AcylCo_DH/oxidase_C"/>
</dbReference>
<evidence type="ECO:0000256" key="7">
    <source>
        <dbReference type="ARBA" id="ARBA00022630"/>
    </source>
</evidence>
<keyword evidence="18" id="KW-1185">Reference proteome</keyword>
<dbReference type="EC" id="1.3.8.8" evidence="5"/>
<evidence type="ECO:0000256" key="10">
    <source>
        <dbReference type="ARBA" id="ARBA00047882"/>
    </source>
</evidence>
<evidence type="ECO:0000256" key="1">
    <source>
        <dbReference type="ARBA" id="ARBA00001974"/>
    </source>
</evidence>
<evidence type="ECO:0000256" key="12">
    <source>
        <dbReference type="SAM" id="Phobius"/>
    </source>
</evidence>
<dbReference type="EC" id="1.3.8.7" evidence="4"/>
<reference evidence="17 18" key="1">
    <citation type="submission" date="2017-06" db="EMBL/GenBank/DDBJ databases">
        <title>Genome sequencing of cyanobaciteial culture collection at National Institute for Environmental Studies (NIES).</title>
        <authorList>
            <person name="Hirose Y."/>
            <person name="Shimura Y."/>
            <person name="Fujisawa T."/>
            <person name="Nakamura Y."/>
            <person name="Kawachi M."/>
        </authorList>
    </citation>
    <scope>NUCLEOTIDE SEQUENCE [LARGE SCALE GENOMIC DNA]</scope>
    <source>
        <strain evidence="17 18">NIES-2135</strain>
    </source>
</reference>
<dbReference type="Pfam" id="PF09317">
    <property type="entry name" value="ACDH_C"/>
    <property type="match status" value="1"/>
</dbReference>
<proteinExistence type="inferred from homology"/>
<dbReference type="EMBL" id="AP018203">
    <property type="protein sequence ID" value="BAY59067.1"/>
    <property type="molecule type" value="Genomic_DNA"/>
</dbReference>
<feature type="domain" description="Acyl-CoA oxidase/dehydrogenase middle" evidence="14">
    <location>
        <begin position="231"/>
        <end position="328"/>
    </location>
</feature>
<dbReference type="UniPathway" id="UPA00659"/>
<dbReference type="Pfam" id="PF02770">
    <property type="entry name" value="Acyl-CoA_dh_M"/>
    <property type="match status" value="1"/>
</dbReference>
<comment type="similarity">
    <text evidence="3">Belongs to the acyl-CoA dehydrogenase family.</text>
</comment>
<dbReference type="GO" id="GO:0070991">
    <property type="term" value="F:medium-chain fatty acyl-CoA dehydrogenase activity"/>
    <property type="evidence" value="ECO:0007669"/>
    <property type="project" value="UniProtKB-EC"/>
</dbReference>
<keyword evidence="9" id="KW-0560">Oxidoreductase</keyword>
<dbReference type="NCBIfam" id="NF009586">
    <property type="entry name" value="PRK13026.1"/>
    <property type="match status" value="1"/>
</dbReference>
<comment type="pathway">
    <text evidence="2">Lipid metabolism; fatty acid beta-oxidation.</text>
</comment>
<keyword evidence="12" id="KW-0472">Membrane</keyword>
<dbReference type="PROSITE" id="PS00072">
    <property type="entry name" value="ACYL_COA_DH_1"/>
    <property type="match status" value="1"/>
</dbReference>
<dbReference type="Gene3D" id="2.40.110.10">
    <property type="entry name" value="Butyryl-CoA Dehydrogenase, subunit A, domain 2"/>
    <property type="match status" value="1"/>
</dbReference>
<dbReference type="SUPFAM" id="SSF56645">
    <property type="entry name" value="Acyl-CoA dehydrogenase NM domain-like"/>
    <property type="match status" value="1"/>
</dbReference>
<evidence type="ECO:0000256" key="3">
    <source>
        <dbReference type="ARBA" id="ARBA00009347"/>
    </source>
</evidence>
<keyword evidence="7" id="KW-0285">Flavoprotein</keyword>
<dbReference type="NCBIfam" id="NF007000">
    <property type="entry name" value="PRK09463.1"/>
    <property type="match status" value="1"/>
</dbReference>
<evidence type="ECO:0000256" key="2">
    <source>
        <dbReference type="ARBA" id="ARBA00005005"/>
    </source>
</evidence>
<evidence type="ECO:0000256" key="5">
    <source>
        <dbReference type="ARBA" id="ARBA00012040"/>
    </source>
</evidence>
<dbReference type="InterPro" id="IPR036250">
    <property type="entry name" value="AcylCo_DH-like_C"/>
</dbReference>
<dbReference type="PANTHER" id="PTHR48083">
    <property type="entry name" value="MEDIUM-CHAIN SPECIFIC ACYL-COA DEHYDROGENASE, MITOCHONDRIAL-RELATED"/>
    <property type="match status" value="1"/>
</dbReference>
<evidence type="ECO:0000259" key="16">
    <source>
        <dbReference type="Pfam" id="PF09317"/>
    </source>
</evidence>
<evidence type="ECO:0000313" key="17">
    <source>
        <dbReference type="EMBL" id="BAY59067.1"/>
    </source>
</evidence>
<comment type="catalytic activity">
    <reaction evidence="10">
        <text>a medium-chain 2,3-saturated fatty acyl-CoA + oxidized [electron-transfer flavoprotein] + H(+) = a medium-chain (2E)-enoyl-CoA + reduced [electron-transfer flavoprotein]</text>
        <dbReference type="Rhea" id="RHEA:14477"/>
        <dbReference type="Rhea" id="RHEA-COMP:10685"/>
        <dbReference type="Rhea" id="RHEA-COMP:10686"/>
        <dbReference type="ChEBI" id="CHEBI:15378"/>
        <dbReference type="ChEBI" id="CHEBI:57692"/>
        <dbReference type="ChEBI" id="CHEBI:58307"/>
        <dbReference type="ChEBI" id="CHEBI:83723"/>
        <dbReference type="ChEBI" id="CHEBI:83726"/>
        <dbReference type="EC" id="1.3.8.7"/>
    </reaction>
</comment>
<feature type="domain" description="Acyl-CoA dehydrogenase/oxidase C-terminal" evidence="13">
    <location>
        <begin position="351"/>
        <end position="493"/>
    </location>
</feature>
<gene>
    <name evidence="17" type="ORF">NIES2135_59430</name>
</gene>
<dbReference type="Pfam" id="PF02771">
    <property type="entry name" value="Acyl-CoA_dh_N"/>
    <property type="match status" value="1"/>
</dbReference>
<feature type="domain" description="Acyl-CoA dehydrogenase C-terminal bacterial-type" evidence="16">
    <location>
        <begin position="505"/>
        <end position="784"/>
    </location>
</feature>
<dbReference type="InterPro" id="IPR015396">
    <property type="entry name" value="FadE_C"/>
</dbReference>